<evidence type="ECO:0000313" key="3">
    <source>
        <dbReference type="EMBL" id="ATF63183.1"/>
    </source>
</evidence>
<dbReference type="Gene3D" id="3.90.550.10">
    <property type="entry name" value="Spore Coat Polysaccharide Biosynthesis Protein SpsA, Chain A"/>
    <property type="match status" value="1"/>
</dbReference>
<dbReference type="EMBL" id="JABZXS010000006">
    <property type="protein sequence ID" value="MBF1672813.1"/>
    <property type="molecule type" value="Genomic_DNA"/>
</dbReference>
<evidence type="ECO:0000313" key="5">
    <source>
        <dbReference type="Proteomes" id="UP000218628"/>
    </source>
</evidence>
<feature type="domain" description="Glycosyltransferase 2-like" evidence="2">
    <location>
        <begin position="14"/>
        <end position="172"/>
    </location>
</feature>
<dbReference type="AlphaFoldDB" id="A0A291DFJ6"/>
<dbReference type="InterPro" id="IPR001173">
    <property type="entry name" value="Glyco_trans_2-like"/>
</dbReference>
<gene>
    <name evidence="3" type="ORF">CO690_05630</name>
    <name evidence="4" type="ORF">HXO65_01185</name>
</gene>
<keyword evidence="3" id="KW-0808">Transferase</keyword>
<dbReference type="InterPro" id="IPR029044">
    <property type="entry name" value="Nucleotide-diphossugar_trans"/>
</dbReference>
<reference evidence="5" key="2">
    <citation type="submission" date="2017-09" db="EMBL/GenBank/DDBJ databases">
        <title>FDA dAtabase for Regulatory Grade micrObial Sequences (FDA-ARGOS): Supporting development and validation of Infectious Disease Dx tests.</title>
        <authorList>
            <person name="Minogue T."/>
            <person name="Wolcott M."/>
            <person name="Wasieloski L."/>
            <person name="Aguilar W."/>
            <person name="Moore D."/>
            <person name="Tallon L."/>
            <person name="Sadzewicz L."/>
            <person name="Ott S."/>
            <person name="Zhao X."/>
            <person name="Nagaraj S."/>
            <person name="Vavikolanu K."/>
            <person name="Aluvathingal J."/>
            <person name="Nadendla S."/>
            <person name="Sichtig H."/>
        </authorList>
    </citation>
    <scope>NUCLEOTIDE SEQUENCE [LARGE SCALE GENOMIC DNA]</scope>
    <source>
        <strain evidence="5">FDAARGOS_369</strain>
    </source>
</reference>
<evidence type="ECO:0000313" key="4">
    <source>
        <dbReference type="EMBL" id="MBF1672813.1"/>
    </source>
</evidence>
<dbReference type="InterPro" id="IPR050256">
    <property type="entry name" value="Glycosyltransferase_2"/>
</dbReference>
<dbReference type="RefSeq" id="WP_012902671.1">
    <property type="nucleotide sequence ID" value="NZ_CAJPJC010000005.1"/>
</dbReference>
<dbReference type="GO" id="GO:0016740">
    <property type="term" value="F:transferase activity"/>
    <property type="evidence" value="ECO:0007669"/>
    <property type="project" value="UniProtKB-KW"/>
</dbReference>
<reference evidence="3" key="1">
    <citation type="submission" date="2017-09" db="EMBL/GenBank/DDBJ databases">
        <title>FDA dAtabase for Regulatory Grade micrObial Sequences (FDA-ARGOS): Supporting development and validation of Infectious Disease Dx tests.</title>
        <authorList>
            <person name="Campos J."/>
            <person name="Goldberg B."/>
            <person name="Tallon L."/>
            <person name="Sadzewicz L."/>
            <person name="Ott S."/>
            <person name="Zhao X."/>
            <person name="Nagaraj S."/>
            <person name="Vavikolanu K."/>
            <person name="Aluvathingal J."/>
            <person name="Nadendla S."/>
            <person name="Geyer C."/>
            <person name="Nandy P."/>
            <person name="Hobson J."/>
            <person name="Sichtig H."/>
        </authorList>
    </citation>
    <scope>NUCLEOTIDE SEQUENCE</scope>
    <source>
        <strain evidence="3">FDAARGOS_369</strain>
    </source>
</reference>
<evidence type="ECO:0000256" key="1">
    <source>
        <dbReference type="ARBA" id="ARBA00006739"/>
    </source>
</evidence>
<dbReference type="Proteomes" id="UP000785653">
    <property type="component" value="Unassembled WGS sequence"/>
</dbReference>
<dbReference type="Proteomes" id="UP000218628">
    <property type="component" value="Chromosome"/>
</dbReference>
<reference evidence="4" key="3">
    <citation type="submission" date="2020-04" db="EMBL/GenBank/DDBJ databases">
        <title>Deep metagenomics examines the oral microbiome during advanced dental caries in children, revealing novel taxa and co-occurrences with host molecules.</title>
        <authorList>
            <person name="Baker J.L."/>
            <person name="Morton J.T."/>
            <person name="Dinis M."/>
            <person name="Alvarez R."/>
            <person name="Tran N.C."/>
            <person name="Knight R."/>
            <person name="Edlund A."/>
        </authorList>
    </citation>
    <scope>NUCLEOTIDE SEQUENCE</scope>
    <source>
        <strain evidence="4">JCVI_47_bin.3</strain>
    </source>
</reference>
<proteinExistence type="inferred from homology"/>
<protein>
    <submittedName>
        <fullName evidence="3">Glycosyltransferase family 2 protein</fullName>
    </submittedName>
</protein>
<comment type="similarity">
    <text evidence="1">Belongs to the glycosyltransferase 2 family.</text>
</comment>
<name>A0A291DFJ6_9MICC</name>
<dbReference type="SUPFAM" id="SSF53448">
    <property type="entry name" value="Nucleotide-diphospho-sugar transferases"/>
    <property type="match status" value="1"/>
</dbReference>
<sequence>MESETFKQTPRPLIIMPAWNEEEVIGGTIEELFRMMPEVDLVVVNDGSTDRTSEIARATGAFVIDLPYNMGIGGALRTGYKYARQAGYDCAIQVDADGQHDPKGIRTVLAGLEDVNISIGSRFAEATNYKVSGPRKWAMVVLARMFTMISGEKFTDATSGFRAADRKAIEQYCEHLPAEYLGDCIDACVMAIRSGLTVKQVPVEMRERQGGTPSSSPWKSAVYLVRSFFSFGMSMTRQKTNVGSK</sequence>
<dbReference type="OMA" id="DHYPAEY"/>
<accession>A0A291DFJ6</accession>
<dbReference type="CDD" id="cd04179">
    <property type="entry name" value="DPM_DPG-synthase_like"/>
    <property type="match status" value="1"/>
</dbReference>
<dbReference type="PANTHER" id="PTHR48090:SF7">
    <property type="entry name" value="RFBJ PROTEIN"/>
    <property type="match status" value="1"/>
</dbReference>
<dbReference type="Pfam" id="PF00535">
    <property type="entry name" value="Glycos_transf_2"/>
    <property type="match status" value="1"/>
</dbReference>
<evidence type="ECO:0000259" key="2">
    <source>
        <dbReference type="Pfam" id="PF00535"/>
    </source>
</evidence>
<dbReference type="PANTHER" id="PTHR48090">
    <property type="entry name" value="UNDECAPRENYL-PHOSPHATE 4-DEOXY-4-FORMAMIDO-L-ARABINOSE TRANSFERASE-RELATED"/>
    <property type="match status" value="1"/>
</dbReference>
<organism evidence="3 5">
    <name type="scientific">Rothia mucilaginosa</name>
    <dbReference type="NCBI Taxonomy" id="43675"/>
    <lineage>
        <taxon>Bacteria</taxon>
        <taxon>Bacillati</taxon>
        <taxon>Actinomycetota</taxon>
        <taxon>Actinomycetes</taxon>
        <taxon>Micrococcales</taxon>
        <taxon>Micrococcaceae</taxon>
        <taxon>Rothia</taxon>
    </lineage>
</organism>
<dbReference type="EMBL" id="CP023510">
    <property type="protein sequence ID" value="ATF63183.1"/>
    <property type="molecule type" value="Genomic_DNA"/>
</dbReference>